<feature type="transmembrane region" description="Helical" evidence="6">
    <location>
        <begin position="21"/>
        <end position="41"/>
    </location>
</feature>
<dbReference type="OrthoDB" id="3225787at2"/>
<feature type="transmembrane region" description="Helical" evidence="6">
    <location>
        <begin position="110"/>
        <end position="131"/>
    </location>
</feature>
<keyword evidence="3 6" id="KW-0812">Transmembrane</keyword>
<dbReference type="EMBL" id="QDAG01000009">
    <property type="protein sequence ID" value="KAE8127106.1"/>
    <property type="molecule type" value="Genomic_DNA"/>
</dbReference>
<feature type="transmembrane region" description="Helical" evidence="6">
    <location>
        <begin position="289"/>
        <end position="312"/>
    </location>
</feature>
<comment type="caution">
    <text evidence="8">The sequence shown here is derived from an EMBL/GenBank/DDBJ whole genome shotgun (WGS) entry which is preliminary data.</text>
</comment>
<feature type="transmembrane region" description="Helical" evidence="6">
    <location>
        <begin position="176"/>
        <end position="197"/>
    </location>
</feature>
<evidence type="ECO:0000256" key="3">
    <source>
        <dbReference type="ARBA" id="ARBA00022692"/>
    </source>
</evidence>
<feature type="domain" description="Major facilitator superfamily (MFS) profile" evidence="7">
    <location>
        <begin position="16"/>
        <end position="407"/>
    </location>
</feature>
<dbReference type="InterPro" id="IPR036259">
    <property type="entry name" value="MFS_trans_sf"/>
</dbReference>
<dbReference type="PROSITE" id="PS50850">
    <property type="entry name" value="MFS"/>
    <property type="match status" value="1"/>
</dbReference>
<feature type="transmembrane region" description="Helical" evidence="6">
    <location>
        <begin position="152"/>
        <end position="170"/>
    </location>
</feature>
<evidence type="ECO:0000256" key="2">
    <source>
        <dbReference type="ARBA" id="ARBA00022475"/>
    </source>
</evidence>
<dbReference type="GO" id="GO:0005886">
    <property type="term" value="C:plasma membrane"/>
    <property type="evidence" value="ECO:0007669"/>
    <property type="project" value="UniProtKB-SubCell"/>
</dbReference>
<keyword evidence="4 6" id="KW-1133">Transmembrane helix</keyword>
<dbReference type="InterPro" id="IPR011701">
    <property type="entry name" value="MFS"/>
</dbReference>
<keyword evidence="9" id="KW-1185">Reference proteome</keyword>
<evidence type="ECO:0000256" key="5">
    <source>
        <dbReference type="ARBA" id="ARBA00023136"/>
    </source>
</evidence>
<dbReference type="GeneID" id="78127762"/>
<organism evidence="8 9">
    <name type="scientific">Bifidobacterium tibiigranuli</name>
    <dbReference type="NCBI Taxonomy" id="2172043"/>
    <lineage>
        <taxon>Bacteria</taxon>
        <taxon>Bacillati</taxon>
        <taxon>Actinomycetota</taxon>
        <taxon>Actinomycetes</taxon>
        <taxon>Bifidobacteriales</taxon>
        <taxon>Bifidobacteriaceae</taxon>
        <taxon>Bifidobacterium</taxon>
    </lineage>
</organism>
<sequence>MSTATSQPAGKSKGFKALVPVMSAFFVMGFVDLVGTATNYIKPEFNLSNSQTNLFTTMVFFWFFIFSVPTGVMMHRIGKRKTAVLSIVVTLFAMLLPILAYLAMSGTARLWTMIVSFILLGVGNTIMQVALNPLMTLFVKGDKLASTLTTGQFVKGFASFFAPIIAGWGFSQLNHAWWILYVIYLVIGVVVCIALWFDQIEEPAEEVTNPTIIGCLKLLGNRVVLLCFIGIVCHVGIDVGINAQAPRILMEHTSVPLAIAGGATSVYFVFRTLGCFTGSIVLQRMSNKLALRICGGILVLSVICFGIFSTVTNNPPQWLFYVAVALVGFGNSNVFSLFLSQALLNQPKRQNEVSGLMIMGLIGGAVFPPIMGVAADAMGEIGSIIIVAVAVVYVMVVGLMYGLLKTRKAA</sequence>
<dbReference type="Gene3D" id="1.20.1250.20">
    <property type="entry name" value="MFS general substrate transporter like domains"/>
    <property type="match status" value="2"/>
</dbReference>
<dbReference type="GO" id="GO:0022857">
    <property type="term" value="F:transmembrane transporter activity"/>
    <property type="evidence" value="ECO:0007669"/>
    <property type="project" value="InterPro"/>
</dbReference>
<accession>A0A5N6S1X2</accession>
<feature type="transmembrane region" description="Helical" evidence="6">
    <location>
        <begin position="53"/>
        <end position="72"/>
    </location>
</feature>
<evidence type="ECO:0000256" key="4">
    <source>
        <dbReference type="ARBA" id="ARBA00022989"/>
    </source>
</evidence>
<keyword evidence="5 6" id="KW-0472">Membrane</keyword>
<dbReference type="InterPro" id="IPR050375">
    <property type="entry name" value="MFS_TsgA-like"/>
</dbReference>
<protein>
    <submittedName>
        <fullName evidence="8">MFS transporter</fullName>
    </submittedName>
</protein>
<name>A0A5N6S1X2_9BIFI</name>
<evidence type="ECO:0000313" key="9">
    <source>
        <dbReference type="Proteomes" id="UP000325415"/>
    </source>
</evidence>
<proteinExistence type="predicted"/>
<feature type="transmembrane region" description="Helical" evidence="6">
    <location>
        <begin position="318"/>
        <end position="344"/>
    </location>
</feature>
<evidence type="ECO:0000256" key="1">
    <source>
        <dbReference type="ARBA" id="ARBA00004429"/>
    </source>
</evidence>
<dbReference type="Pfam" id="PF07690">
    <property type="entry name" value="MFS_1"/>
    <property type="match status" value="1"/>
</dbReference>
<feature type="transmembrane region" description="Helical" evidence="6">
    <location>
        <begin position="84"/>
        <end position="104"/>
    </location>
</feature>
<dbReference type="RefSeq" id="WP_152581316.1">
    <property type="nucleotide sequence ID" value="NZ_JAKVIV010000001.1"/>
</dbReference>
<dbReference type="InterPro" id="IPR020846">
    <property type="entry name" value="MFS_dom"/>
</dbReference>
<feature type="transmembrane region" description="Helical" evidence="6">
    <location>
        <begin position="218"/>
        <end position="237"/>
    </location>
</feature>
<evidence type="ECO:0000256" key="6">
    <source>
        <dbReference type="SAM" id="Phobius"/>
    </source>
</evidence>
<dbReference type="PANTHER" id="PTHR43702:SF3">
    <property type="entry name" value="PROTEIN TSGA"/>
    <property type="match status" value="1"/>
</dbReference>
<comment type="subcellular location">
    <subcellularLocation>
        <location evidence="1">Cell inner membrane</location>
        <topology evidence="1">Multi-pass membrane protein</topology>
    </subcellularLocation>
</comment>
<dbReference type="PANTHER" id="PTHR43702">
    <property type="entry name" value="L-FUCOSE-PROTON SYMPORTER"/>
    <property type="match status" value="1"/>
</dbReference>
<evidence type="ECO:0000259" key="7">
    <source>
        <dbReference type="PROSITE" id="PS50850"/>
    </source>
</evidence>
<reference evidence="8 9" key="1">
    <citation type="submission" date="2018-04" db="EMBL/GenBank/DDBJ databases">
        <authorList>
            <person name="Eckel V.P."/>
            <person name="Vogel R.F."/>
        </authorList>
    </citation>
    <scope>NUCLEOTIDE SEQUENCE [LARGE SCALE GENOMIC DNA]</scope>
    <source>
        <strain evidence="9">TMW 2.1764</strain>
    </source>
</reference>
<keyword evidence="2" id="KW-1003">Cell membrane</keyword>
<feature type="transmembrane region" description="Helical" evidence="6">
    <location>
        <begin position="257"/>
        <end position="282"/>
    </location>
</feature>
<dbReference type="Proteomes" id="UP000325415">
    <property type="component" value="Unassembled WGS sequence"/>
</dbReference>
<evidence type="ECO:0000313" key="8">
    <source>
        <dbReference type="EMBL" id="KAE8127106.1"/>
    </source>
</evidence>
<feature type="transmembrane region" description="Helical" evidence="6">
    <location>
        <begin position="356"/>
        <end position="375"/>
    </location>
</feature>
<dbReference type="SUPFAM" id="SSF103473">
    <property type="entry name" value="MFS general substrate transporter"/>
    <property type="match status" value="1"/>
</dbReference>
<dbReference type="AlphaFoldDB" id="A0A5N6S1X2"/>
<feature type="transmembrane region" description="Helical" evidence="6">
    <location>
        <begin position="381"/>
        <end position="404"/>
    </location>
</feature>
<gene>
    <name evidence="8" type="ORF">DDE84_08715</name>
</gene>